<sequence>MSLTKEEWIYIILLSKVNQLKRDVTYEGRTDLHYSVEEGEPIEKRCHLRIVFYSTCSSPQLDQVQESARPQKITNQCRTFKERFMVKEESAAPVGTRPWTPEGRSLTLSIAFMLQLGIMDTPWVTYQEKKLQT</sequence>
<evidence type="ECO:0000313" key="1">
    <source>
        <dbReference type="EMBL" id="GBO06346.1"/>
    </source>
</evidence>
<organism evidence="1 2">
    <name type="scientific">Araneus ventricosus</name>
    <name type="common">Orbweaver spider</name>
    <name type="synonym">Epeira ventricosa</name>
    <dbReference type="NCBI Taxonomy" id="182803"/>
    <lineage>
        <taxon>Eukaryota</taxon>
        <taxon>Metazoa</taxon>
        <taxon>Ecdysozoa</taxon>
        <taxon>Arthropoda</taxon>
        <taxon>Chelicerata</taxon>
        <taxon>Arachnida</taxon>
        <taxon>Araneae</taxon>
        <taxon>Araneomorphae</taxon>
        <taxon>Entelegynae</taxon>
        <taxon>Araneoidea</taxon>
        <taxon>Araneidae</taxon>
        <taxon>Araneus</taxon>
    </lineage>
</organism>
<reference evidence="1 2" key="1">
    <citation type="journal article" date="2019" name="Sci. Rep.">
        <title>Orb-weaving spider Araneus ventricosus genome elucidates the spidroin gene catalogue.</title>
        <authorList>
            <person name="Kono N."/>
            <person name="Nakamura H."/>
            <person name="Ohtoshi R."/>
            <person name="Moran D.A.P."/>
            <person name="Shinohara A."/>
            <person name="Yoshida Y."/>
            <person name="Fujiwara M."/>
            <person name="Mori M."/>
            <person name="Tomita M."/>
            <person name="Arakawa K."/>
        </authorList>
    </citation>
    <scope>NUCLEOTIDE SEQUENCE [LARGE SCALE GENOMIC DNA]</scope>
</reference>
<name>A0A4Y2U3V1_ARAVE</name>
<dbReference type="AlphaFoldDB" id="A0A4Y2U3V1"/>
<proteinExistence type="predicted"/>
<dbReference type="Proteomes" id="UP000499080">
    <property type="component" value="Unassembled WGS sequence"/>
</dbReference>
<keyword evidence="2" id="KW-1185">Reference proteome</keyword>
<protein>
    <submittedName>
        <fullName evidence="1">Uncharacterized protein</fullName>
    </submittedName>
</protein>
<dbReference type="EMBL" id="BGPR01032710">
    <property type="protein sequence ID" value="GBO06346.1"/>
    <property type="molecule type" value="Genomic_DNA"/>
</dbReference>
<evidence type="ECO:0000313" key="2">
    <source>
        <dbReference type="Proteomes" id="UP000499080"/>
    </source>
</evidence>
<comment type="caution">
    <text evidence="1">The sequence shown here is derived from an EMBL/GenBank/DDBJ whole genome shotgun (WGS) entry which is preliminary data.</text>
</comment>
<accession>A0A4Y2U3V1</accession>
<gene>
    <name evidence="1" type="ORF">AVEN_266757_1</name>
</gene>